<comment type="caution">
    <text evidence="3">The sequence shown here is derived from an EMBL/GenBank/DDBJ whole genome shotgun (WGS) entry which is preliminary data.</text>
</comment>
<organism evidence="3 4">
    <name type="scientific">Aliigemmobacter aestuarii</name>
    <dbReference type="NCBI Taxonomy" id="1445661"/>
    <lineage>
        <taxon>Bacteria</taxon>
        <taxon>Pseudomonadati</taxon>
        <taxon>Pseudomonadota</taxon>
        <taxon>Alphaproteobacteria</taxon>
        <taxon>Rhodobacterales</taxon>
        <taxon>Paracoccaceae</taxon>
        <taxon>Aliigemmobacter</taxon>
    </lineage>
</organism>
<dbReference type="RefSeq" id="WP_136393205.1">
    <property type="nucleotide sequence ID" value="NZ_SSND01000001.1"/>
</dbReference>
<feature type="compositionally biased region" description="Acidic residues" evidence="1">
    <location>
        <begin position="72"/>
        <end position="90"/>
    </location>
</feature>
<accession>A0A4S3MQP0</accession>
<feature type="region of interest" description="Disordered" evidence="1">
    <location>
        <begin position="136"/>
        <end position="162"/>
    </location>
</feature>
<protein>
    <submittedName>
        <fullName evidence="3">Uncharacterized protein</fullName>
    </submittedName>
</protein>
<evidence type="ECO:0000313" key="4">
    <source>
        <dbReference type="Proteomes" id="UP000309450"/>
    </source>
</evidence>
<reference evidence="3 4" key="1">
    <citation type="submission" date="2019-04" db="EMBL/GenBank/DDBJ databases">
        <title>Draft genome sequence of Gemmobacter aestuarii sp. nov.</title>
        <authorList>
            <person name="Hameed A."/>
            <person name="Lin S.-Y."/>
            <person name="Shahina M."/>
            <person name="Lai W.-A."/>
            <person name="Young C.-C."/>
        </authorList>
    </citation>
    <scope>NUCLEOTIDE SEQUENCE [LARGE SCALE GENOMIC DNA]</scope>
    <source>
        <strain evidence="3 4">CC-PW-75</strain>
    </source>
</reference>
<dbReference type="EMBL" id="SSND01000001">
    <property type="protein sequence ID" value="THD84826.1"/>
    <property type="molecule type" value="Genomic_DNA"/>
</dbReference>
<evidence type="ECO:0000313" key="3">
    <source>
        <dbReference type="EMBL" id="THD84826.1"/>
    </source>
</evidence>
<dbReference type="Proteomes" id="UP000309450">
    <property type="component" value="Unassembled WGS sequence"/>
</dbReference>
<feature type="chain" id="PRO_5020575726" evidence="2">
    <location>
        <begin position="29"/>
        <end position="178"/>
    </location>
</feature>
<dbReference type="AlphaFoldDB" id="A0A4S3MQP0"/>
<evidence type="ECO:0000256" key="2">
    <source>
        <dbReference type="SAM" id="SignalP"/>
    </source>
</evidence>
<keyword evidence="2" id="KW-0732">Signal</keyword>
<gene>
    <name evidence="3" type="ORF">E7811_03620</name>
</gene>
<feature type="signal peptide" evidence="2">
    <location>
        <begin position="1"/>
        <end position="28"/>
    </location>
</feature>
<evidence type="ECO:0000256" key="1">
    <source>
        <dbReference type="SAM" id="MobiDB-lite"/>
    </source>
</evidence>
<proteinExistence type="predicted"/>
<name>A0A4S3MQP0_9RHOB</name>
<sequence>MFEFKRTAGMALTLGVALTALMTTTAAAGPVRAGLVVHVNEPGVVLVTGEAGDDSGVSDAGEAGIGDRDPGEGDPGEGDPGEPMPVDDDGMAYTGGDPDFCEACGGEIVEDGGEGTVEDGSHFDGEAVATTTAVETRGAGGDRMRSFAGGGTESGRSNDGCVVPQWRRGREALCAAGN</sequence>
<keyword evidence="4" id="KW-1185">Reference proteome</keyword>
<feature type="region of interest" description="Disordered" evidence="1">
    <location>
        <begin position="48"/>
        <end position="97"/>
    </location>
</feature>